<evidence type="ECO:0000256" key="1">
    <source>
        <dbReference type="SAM" id="Phobius"/>
    </source>
</evidence>
<gene>
    <name evidence="2" type="ORF">QUF54_11455</name>
</gene>
<sequence>NVEYLYKEYVRLSNKYDLYQKSSFDDFKLLGVIGFMFAWKPIIDFELFETDNSSLLLLFGFIAILFIVAIIAIHDLLKRSLINYYRQELCFFEAEIRASLGQPETNTFRFAEHWKTWSKQKHRRIAFRFHLLFYLLLGIFPTIVLLFQEPFWYAGIYASVVLIVLGIFINTMKVHYGK</sequence>
<keyword evidence="1" id="KW-1133">Transmembrane helix</keyword>
<name>A0ABT7VWK4_9GAMM</name>
<feature type="non-terminal residue" evidence="2">
    <location>
        <position position="1"/>
    </location>
</feature>
<keyword evidence="1" id="KW-0812">Transmembrane</keyword>
<feature type="transmembrane region" description="Helical" evidence="1">
    <location>
        <begin position="125"/>
        <end position="145"/>
    </location>
</feature>
<evidence type="ECO:0000313" key="2">
    <source>
        <dbReference type="EMBL" id="MDM8563959.1"/>
    </source>
</evidence>
<comment type="caution">
    <text evidence="2">The sequence shown here is derived from an EMBL/GenBank/DDBJ whole genome shotgun (WGS) entry which is preliminary data.</text>
</comment>
<protein>
    <recommendedName>
        <fullName evidence="4">XRE family transcriptional regulator</fullName>
    </recommendedName>
</protein>
<proteinExistence type="predicted"/>
<evidence type="ECO:0008006" key="4">
    <source>
        <dbReference type="Google" id="ProtNLM"/>
    </source>
</evidence>
<feature type="transmembrane region" description="Helical" evidence="1">
    <location>
        <begin position="151"/>
        <end position="169"/>
    </location>
</feature>
<dbReference type="EMBL" id="JAUCGM010000991">
    <property type="protein sequence ID" value="MDM8563959.1"/>
    <property type="molecule type" value="Genomic_DNA"/>
</dbReference>
<accession>A0ABT7VWK4</accession>
<dbReference type="Proteomes" id="UP001171945">
    <property type="component" value="Unassembled WGS sequence"/>
</dbReference>
<reference evidence="2" key="1">
    <citation type="submission" date="2023-06" db="EMBL/GenBank/DDBJ databases">
        <title>Uncultivated large filamentous bacteria from sulfidic sediments reveal new species and different genomic features in energy metabolism and defense.</title>
        <authorList>
            <person name="Fonseca A."/>
        </authorList>
    </citation>
    <scope>NUCLEOTIDE SEQUENCE</scope>
    <source>
        <strain evidence="2">HSG4</strain>
    </source>
</reference>
<feature type="transmembrane region" description="Helical" evidence="1">
    <location>
        <begin position="55"/>
        <end position="77"/>
    </location>
</feature>
<organism evidence="2 3">
    <name type="scientific">Candidatus Marithioploca araucensis</name>
    <dbReference type="NCBI Taxonomy" id="70273"/>
    <lineage>
        <taxon>Bacteria</taxon>
        <taxon>Pseudomonadati</taxon>
        <taxon>Pseudomonadota</taxon>
        <taxon>Gammaproteobacteria</taxon>
        <taxon>Thiotrichales</taxon>
        <taxon>Thiotrichaceae</taxon>
        <taxon>Candidatus Marithioploca</taxon>
    </lineage>
</organism>
<evidence type="ECO:0000313" key="3">
    <source>
        <dbReference type="Proteomes" id="UP001171945"/>
    </source>
</evidence>
<keyword evidence="1" id="KW-0472">Membrane</keyword>
<keyword evidence="3" id="KW-1185">Reference proteome</keyword>